<feature type="compositionally biased region" description="Basic and acidic residues" evidence="1">
    <location>
        <begin position="1"/>
        <end position="16"/>
    </location>
</feature>
<organism evidence="2 3">
    <name type="scientific">Ficus carica</name>
    <name type="common">Common fig</name>
    <dbReference type="NCBI Taxonomy" id="3494"/>
    <lineage>
        <taxon>Eukaryota</taxon>
        <taxon>Viridiplantae</taxon>
        <taxon>Streptophyta</taxon>
        <taxon>Embryophyta</taxon>
        <taxon>Tracheophyta</taxon>
        <taxon>Spermatophyta</taxon>
        <taxon>Magnoliopsida</taxon>
        <taxon>eudicotyledons</taxon>
        <taxon>Gunneridae</taxon>
        <taxon>Pentapetalae</taxon>
        <taxon>rosids</taxon>
        <taxon>fabids</taxon>
        <taxon>Rosales</taxon>
        <taxon>Moraceae</taxon>
        <taxon>Ficeae</taxon>
        <taxon>Ficus</taxon>
    </lineage>
</organism>
<proteinExistence type="predicted"/>
<feature type="compositionally biased region" description="Basic and acidic residues" evidence="1">
    <location>
        <begin position="197"/>
        <end position="207"/>
    </location>
</feature>
<dbReference type="AlphaFoldDB" id="A0AA88A4U2"/>
<evidence type="ECO:0000313" key="2">
    <source>
        <dbReference type="EMBL" id="GMN45784.1"/>
    </source>
</evidence>
<feature type="compositionally biased region" description="Low complexity" evidence="1">
    <location>
        <begin position="17"/>
        <end position="28"/>
    </location>
</feature>
<gene>
    <name evidence="2" type="ORF">TIFTF001_014981</name>
</gene>
<accession>A0AA88A4U2</accession>
<dbReference type="Proteomes" id="UP001187192">
    <property type="component" value="Unassembled WGS sequence"/>
</dbReference>
<keyword evidence="3" id="KW-1185">Reference proteome</keyword>
<comment type="caution">
    <text evidence="2">The sequence shown here is derived from an EMBL/GenBank/DDBJ whole genome shotgun (WGS) entry which is preliminary data.</text>
</comment>
<feature type="region of interest" description="Disordered" evidence="1">
    <location>
        <begin position="1"/>
        <end position="31"/>
    </location>
</feature>
<feature type="region of interest" description="Disordered" evidence="1">
    <location>
        <begin position="145"/>
        <end position="207"/>
    </location>
</feature>
<evidence type="ECO:0000313" key="3">
    <source>
        <dbReference type="Proteomes" id="UP001187192"/>
    </source>
</evidence>
<name>A0AA88A4U2_FICCA</name>
<evidence type="ECO:0000256" key="1">
    <source>
        <dbReference type="SAM" id="MobiDB-lite"/>
    </source>
</evidence>
<sequence length="236" mass="24598">MTPAGEEGRSATEKKGGVSLAAAASGGANPYRNSWGVVKTQIGTFGKGFRFQDVWALGDDEDQGADPDQSLGLSLMSGFEFGEGGRQLGLSSVGEEEVGLSSQPDLACVGGGAFVFIGEGKGLAMEKTRVVFDIRSWILGAGEQGVRGFGAAPPPGGPGGEGRARERETVSQSSASDLGWGRRERQPTSSTGVGPVGEREGGEGRGKREREVLFLSFLIDMNKGIFLQKAQNVLLT</sequence>
<protein>
    <submittedName>
        <fullName evidence="2">Uncharacterized protein</fullName>
    </submittedName>
</protein>
<dbReference type="EMBL" id="BTGU01000021">
    <property type="protein sequence ID" value="GMN45784.1"/>
    <property type="molecule type" value="Genomic_DNA"/>
</dbReference>
<reference evidence="2" key="1">
    <citation type="submission" date="2023-07" db="EMBL/GenBank/DDBJ databases">
        <title>draft genome sequence of fig (Ficus carica).</title>
        <authorList>
            <person name="Takahashi T."/>
            <person name="Nishimura K."/>
        </authorList>
    </citation>
    <scope>NUCLEOTIDE SEQUENCE</scope>
</reference>